<dbReference type="InterPro" id="IPR036457">
    <property type="entry name" value="PPM-type-like_dom_sf"/>
</dbReference>
<dbReference type="Pfam" id="PF00481">
    <property type="entry name" value="PP2C"/>
    <property type="match status" value="1"/>
</dbReference>
<keyword evidence="7" id="KW-0460">Magnesium</keyword>
<dbReference type="PROSITE" id="PS51746">
    <property type="entry name" value="PPM_2"/>
    <property type="match status" value="1"/>
</dbReference>
<dbReference type="GO" id="GO:0046872">
    <property type="term" value="F:metal ion binding"/>
    <property type="evidence" value="ECO:0007669"/>
    <property type="project" value="UniProtKB-KW"/>
</dbReference>
<reference evidence="15" key="1">
    <citation type="submission" date="2013-08" db="EMBL/GenBank/DDBJ databases">
        <title>Oryza genome evolution.</title>
        <authorList>
            <person name="Wing R.A."/>
            <person name="Panaud O."/>
            <person name="Oliveira A.C."/>
        </authorList>
    </citation>
    <scope>NUCLEOTIDE SEQUENCE</scope>
</reference>
<evidence type="ECO:0000256" key="5">
    <source>
        <dbReference type="ARBA" id="ARBA00022723"/>
    </source>
</evidence>
<dbReference type="InterPro" id="IPR001932">
    <property type="entry name" value="PPM-type_phosphatase-like_dom"/>
</dbReference>
<comment type="cofactor">
    <cofactor evidence="1">
        <name>Mn(2+)</name>
        <dbReference type="ChEBI" id="CHEBI:29035"/>
    </cofactor>
</comment>
<evidence type="ECO:0000256" key="6">
    <source>
        <dbReference type="ARBA" id="ARBA00022801"/>
    </source>
</evidence>
<feature type="region of interest" description="Disordered" evidence="13">
    <location>
        <begin position="42"/>
        <end position="80"/>
    </location>
</feature>
<comment type="catalytic activity">
    <reaction evidence="10">
        <text>O-phospho-L-seryl-[protein] + H2O = L-seryl-[protein] + phosphate</text>
        <dbReference type="Rhea" id="RHEA:20629"/>
        <dbReference type="Rhea" id="RHEA-COMP:9863"/>
        <dbReference type="Rhea" id="RHEA-COMP:11604"/>
        <dbReference type="ChEBI" id="CHEBI:15377"/>
        <dbReference type="ChEBI" id="CHEBI:29999"/>
        <dbReference type="ChEBI" id="CHEBI:43474"/>
        <dbReference type="ChEBI" id="CHEBI:83421"/>
        <dbReference type="EC" id="3.1.3.16"/>
    </reaction>
</comment>
<feature type="domain" description="PPM-type phosphatase" evidence="14">
    <location>
        <begin position="90"/>
        <end position="388"/>
    </location>
</feature>
<dbReference type="PANTHER" id="PTHR47992">
    <property type="entry name" value="PROTEIN PHOSPHATASE"/>
    <property type="match status" value="1"/>
</dbReference>
<evidence type="ECO:0000256" key="1">
    <source>
        <dbReference type="ARBA" id="ARBA00001936"/>
    </source>
</evidence>
<evidence type="ECO:0000256" key="2">
    <source>
        <dbReference type="ARBA" id="ARBA00001946"/>
    </source>
</evidence>
<evidence type="ECO:0000259" key="14">
    <source>
        <dbReference type="PROSITE" id="PS51746"/>
    </source>
</evidence>
<name>A0A0D9YCL7_9ORYZ</name>
<comment type="cofactor">
    <cofactor evidence="2">
        <name>Mg(2+)</name>
        <dbReference type="ChEBI" id="CHEBI:18420"/>
    </cofactor>
</comment>
<evidence type="ECO:0000313" key="16">
    <source>
        <dbReference type="Proteomes" id="UP000026961"/>
    </source>
</evidence>
<dbReference type="SMART" id="SM00331">
    <property type="entry name" value="PP2C_SIG"/>
    <property type="match status" value="1"/>
</dbReference>
<proteinExistence type="inferred from homology"/>
<sequence>MSSDTSRRDHAAMAVREVLAGDRKVGTVSRSARRRRLELRRLGRTASAVAEDDAAKRVRPASDSSSDSSESAKVAPEPTAEVARWPACVSHGAVSVIGRRREMEDAIFVAAPFLAAAKEAAVEGSGVAEEEGKEEDEGFFAVYDGHGGSRVAEACRERMHVVLAEEVRVRRLLQGGGGGADVEDEDRARWKEAMAACFARVDGEVGGAEEADTGEQTVGSTAVVAVVGPRRIVVANCGDSRAVLSRGGVAVPLSSDHKPDRPDEMERVEAAGGRVINWNGYRILGVLATSRSIGDYYLKPYVIAEPEVTVMDRTDKDEFLILASDGLWDVVSNDVACKIARNCLSGRAASKYPESVSGSTAADAAALLVELAISRGSKDNISVVVVELRRLRSRTTASKENGR</sequence>
<protein>
    <recommendedName>
        <fullName evidence="4">protein-serine/threonine phosphatase</fullName>
        <ecNumber evidence="4">3.1.3.16</ecNumber>
    </recommendedName>
</protein>
<evidence type="ECO:0000256" key="4">
    <source>
        <dbReference type="ARBA" id="ARBA00013081"/>
    </source>
</evidence>
<keyword evidence="6 12" id="KW-0378">Hydrolase</keyword>
<dbReference type="InterPro" id="IPR000222">
    <property type="entry name" value="PP2C_BS"/>
</dbReference>
<evidence type="ECO:0000313" key="15">
    <source>
        <dbReference type="EnsemblPlants" id="OGLUM01G28910.2"/>
    </source>
</evidence>
<evidence type="ECO:0000256" key="3">
    <source>
        <dbReference type="ARBA" id="ARBA00006702"/>
    </source>
</evidence>
<evidence type="ECO:0000256" key="8">
    <source>
        <dbReference type="ARBA" id="ARBA00022912"/>
    </source>
</evidence>
<evidence type="ECO:0000256" key="13">
    <source>
        <dbReference type="SAM" id="MobiDB-lite"/>
    </source>
</evidence>
<keyword evidence="8 12" id="KW-0904">Protein phosphatase</keyword>
<dbReference type="SUPFAM" id="SSF81606">
    <property type="entry name" value="PP2C-like"/>
    <property type="match status" value="1"/>
</dbReference>
<reference evidence="15" key="3">
    <citation type="submission" date="2018-05" db="EMBL/GenBank/DDBJ databases">
        <title>OgluRS3 (Oryza glumaepatula Reference Sequence Version 3).</title>
        <authorList>
            <person name="Zhang J."/>
            <person name="Kudrna D."/>
            <person name="Lee S."/>
            <person name="Talag J."/>
            <person name="Welchert J."/>
            <person name="Wing R.A."/>
        </authorList>
    </citation>
    <scope>NUCLEOTIDE SEQUENCE [LARGE SCALE GENOMIC DNA]</scope>
</reference>
<evidence type="ECO:0000256" key="10">
    <source>
        <dbReference type="ARBA" id="ARBA00047761"/>
    </source>
</evidence>
<comment type="catalytic activity">
    <reaction evidence="11">
        <text>O-phospho-L-threonyl-[protein] + H2O = L-threonyl-[protein] + phosphate</text>
        <dbReference type="Rhea" id="RHEA:47004"/>
        <dbReference type="Rhea" id="RHEA-COMP:11060"/>
        <dbReference type="Rhea" id="RHEA-COMP:11605"/>
        <dbReference type="ChEBI" id="CHEBI:15377"/>
        <dbReference type="ChEBI" id="CHEBI:30013"/>
        <dbReference type="ChEBI" id="CHEBI:43474"/>
        <dbReference type="ChEBI" id="CHEBI:61977"/>
        <dbReference type="EC" id="3.1.3.16"/>
    </reaction>
</comment>
<dbReference type="PROSITE" id="PS01032">
    <property type="entry name" value="PPM_1"/>
    <property type="match status" value="1"/>
</dbReference>
<dbReference type="Proteomes" id="UP000026961">
    <property type="component" value="Chromosome 1"/>
</dbReference>
<dbReference type="EC" id="3.1.3.16" evidence="4"/>
<dbReference type="SMART" id="SM00332">
    <property type="entry name" value="PP2Cc"/>
    <property type="match status" value="1"/>
</dbReference>
<dbReference type="InterPro" id="IPR015655">
    <property type="entry name" value="PP2C"/>
</dbReference>
<dbReference type="EnsemblPlants" id="OGLUM01G28910.2">
    <property type="protein sequence ID" value="OGLUM01G28910.2"/>
    <property type="gene ID" value="OGLUM01G28910"/>
</dbReference>
<reference evidence="15" key="2">
    <citation type="submission" date="2015-04" db="UniProtKB">
        <authorList>
            <consortium name="EnsemblPlants"/>
        </authorList>
    </citation>
    <scope>IDENTIFICATION</scope>
</reference>
<accession>A0A0D9YCL7</accession>
<comment type="similarity">
    <text evidence="3 12">Belongs to the PP2C family.</text>
</comment>
<dbReference type="GO" id="GO:0004722">
    <property type="term" value="F:protein serine/threonine phosphatase activity"/>
    <property type="evidence" value="ECO:0007669"/>
    <property type="project" value="UniProtKB-EC"/>
</dbReference>
<keyword evidence="16" id="KW-1185">Reference proteome</keyword>
<organism evidence="15">
    <name type="scientific">Oryza glumipatula</name>
    <dbReference type="NCBI Taxonomy" id="40148"/>
    <lineage>
        <taxon>Eukaryota</taxon>
        <taxon>Viridiplantae</taxon>
        <taxon>Streptophyta</taxon>
        <taxon>Embryophyta</taxon>
        <taxon>Tracheophyta</taxon>
        <taxon>Spermatophyta</taxon>
        <taxon>Magnoliopsida</taxon>
        <taxon>Liliopsida</taxon>
        <taxon>Poales</taxon>
        <taxon>Poaceae</taxon>
        <taxon>BOP clade</taxon>
        <taxon>Oryzoideae</taxon>
        <taxon>Oryzeae</taxon>
        <taxon>Oryzinae</taxon>
        <taxon>Oryza</taxon>
    </lineage>
</organism>
<dbReference type="CDD" id="cd00143">
    <property type="entry name" value="PP2Cc"/>
    <property type="match status" value="1"/>
</dbReference>
<evidence type="ECO:0000256" key="7">
    <source>
        <dbReference type="ARBA" id="ARBA00022842"/>
    </source>
</evidence>
<evidence type="ECO:0000256" key="12">
    <source>
        <dbReference type="RuleBase" id="RU003465"/>
    </source>
</evidence>
<dbReference type="Gene3D" id="3.60.40.10">
    <property type="entry name" value="PPM-type phosphatase domain"/>
    <property type="match status" value="1"/>
</dbReference>
<keyword evidence="5" id="KW-0479">Metal-binding</keyword>
<feature type="compositionally biased region" description="Low complexity" evidence="13">
    <location>
        <begin position="62"/>
        <end position="71"/>
    </location>
</feature>
<dbReference type="Gramene" id="OGLUM01G28910.2">
    <property type="protein sequence ID" value="OGLUM01G28910.2"/>
    <property type="gene ID" value="OGLUM01G28910"/>
</dbReference>
<dbReference type="HOGENOM" id="CLU_013173_20_0_1"/>
<evidence type="ECO:0000256" key="9">
    <source>
        <dbReference type="ARBA" id="ARBA00023211"/>
    </source>
</evidence>
<dbReference type="AlphaFoldDB" id="A0A0D9YCL7"/>
<keyword evidence="9" id="KW-0464">Manganese</keyword>
<dbReference type="FunFam" id="3.60.40.10:FF:000041">
    <property type="entry name" value="Protein phosphatase 2C 51"/>
    <property type="match status" value="1"/>
</dbReference>
<evidence type="ECO:0000256" key="11">
    <source>
        <dbReference type="ARBA" id="ARBA00048336"/>
    </source>
</evidence>